<reference evidence="2" key="1">
    <citation type="submission" date="2018-03" db="EMBL/GenBank/DDBJ databases">
        <title>Gramella fulva sp. nov., isolated from a dry surface of tidal flat.</title>
        <authorList>
            <person name="Hwang S.H."/>
            <person name="Hwang W.M."/>
            <person name="Kang K."/>
            <person name="Ahn T.-Y."/>
        </authorList>
    </citation>
    <scope>NUCLEOTIDE SEQUENCE [LARGE SCALE GENOMIC DNA]</scope>
    <source>
        <strain evidence="2">SH35</strain>
    </source>
</reference>
<organism evidence="1 2">
    <name type="scientific">Christiangramia fulva</name>
    <dbReference type="NCBI Taxonomy" id="2126553"/>
    <lineage>
        <taxon>Bacteria</taxon>
        <taxon>Pseudomonadati</taxon>
        <taxon>Bacteroidota</taxon>
        <taxon>Flavobacteriia</taxon>
        <taxon>Flavobacteriales</taxon>
        <taxon>Flavobacteriaceae</taxon>
        <taxon>Christiangramia</taxon>
    </lineage>
</organism>
<dbReference type="EMBL" id="CP028136">
    <property type="protein sequence ID" value="AVR44760.1"/>
    <property type="molecule type" value="Genomic_DNA"/>
</dbReference>
<dbReference type="KEGG" id="grs:C7S20_05485"/>
<proteinExistence type="predicted"/>
<dbReference type="AlphaFoldDB" id="A0A2R3Z3A9"/>
<gene>
    <name evidence="1" type="ORF">C7S20_05485</name>
</gene>
<protein>
    <submittedName>
        <fullName evidence="1">Uncharacterized protein</fullName>
    </submittedName>
</protein>
<evidence type="ECO:0000313" key="1">
    <source>
        <dbReference type="EMBL" id="AVR44760.1"/>
    </source>
</evidence>
<name>A0A2R3Z3A9_9FLAO</name>
<dbReference type="Proteomes" id="UP000241507">
    <property type="component" value="Chromosome"/>
</dbReference>
<evidence type="ECO:0000313" key="2">
    <source>
        <dbReference type="Proteomes" id="UP000241507"/>
    </source>
</evidence>
<keyword evidence="2" id="KW-1185">Reference proteome</keyword>
<accession>A0A2R3Z3A9</accession>
<sequence>MSDPDPFSNSSYLEIQKPIVKGFQELKKVTEELGSRTRQLGWKQRNVLIDHVYSDYQKHHQLEFARKEWEEVSWEYKVHLILYELMREYRDIYGYFPEYVEMFSQIDGIIDLAGKQDEFEIAQILLKWKKKLSQKNDCI</sequence>